<reference evidence="1" key="1">
    <citation type="submission" date="2022-10" db="EMBL/GenBank/DDBJ databases">
        <title>Shewanella flava sp. nov, isolated from the estuary of the Fenhe River into the Yellow River.</title>
        <authorList>
            <person name="Li Y."/>
        </authorList>
    </citation>
    <scope>NUCLEOTIDE SEQUENCE</scope>
    <source>
        <strain evidence="1">FYR11-62</strain>
    </source>
</reference>
<comment type="caution">
    <text evidence="1">The sequence shown here is derived from an EMBL/GenBank/DDBJ whole genome shotgun (WGS) entry which is preliminary data.</text>
</comment>
<proteinExistence type="predicted"/>
<keyword evidence="2" id="KW-1185">Reference proteome</keyword>
<accession>A0ABT3I468</accession>
<protein>
    <submittedName>
        <fullName evidence="1">Uncharacterized protein</fullName>
    </submittedName>
</protein>
<evidence type="ECO:0000313" key="2">
    <source>
        <dbReference type="Proteomes" id="UP001163714"/>
    </source>
</evidence>
<dbReference type="EMBL" id="JAPDMX010000001">
    <property type="protein sequence ID" value="MCW3170869.1"/>
    <property type="molecule type" value="Genomic_DNA"/>
</dbReference>
<name>A0ABT3I468_9GAMM</name>
<evidence type="ECO:0000313" key="1">
    <source>
        <dbReference type="EMBL" id="MCW3170869.1"/>
    </source>
</evidence>
<sequence length="282" mass="31679">MNLKGFLSFMKAIYLLLLLPIFAKANNLPSFLSVDTDKEYIATIDSLRSLLPKNGDPEILMGLASPFSVLDVQPTKFNSLTDKNKFANFNLGVMGQAIFKAKEQFLIDLPNRVLCQNSICRKNRLAHINQFINEQFKVSEFFHQNADILILQRTTDDVYRINNAFYTPAGIIQYQPSAIAGFVPSANWSEHKSNEELTSCNTCSARSIAVRKVMAQYNIAAIVRGTNMGVNVIFGGISNNHWGVMVIEQSADKPKVGQRNTLGFEYEDVIELAPKAYYYQTN</sequence>
<dbReference type="Proteomes" id="UP001163714">
    <property type="component" value="Unassembled WGS sequence"/>
</dbReference>
<dbReference type="RefSeq" id="WP_264724300.1">
    <property type="nucleotide sequence ID" value="NZ_JAPDMX010000001.1"/>
</dbReference>
<organism evidence="1 2">
    <name type="scientific">Shewanella subflava</name>
    <dbReference type="NCBI Taxonomy" id="2986476"/>
    <lineage>
        <taxon>Bacteria</taxon>
        <taxon>Pseudomonadati</taxon>
        <taxon>Pseudomonadota</taxon>
        <taxon>Gammaproteobacteria</taxon>
        <taxon>Alteromonadales</taxon>
        <taxon>Shewanellaceae</taxon>
        <taxon>Shewanella</taxon>
    </lineage>
</organism>
<gene>
    <name evidence="1" type="ORF">OHT75_00020</name>
</gene>